<evidence type="ECO:0000256" key="4">
    <source>
        <dbReference type="ARBA" id="ARBA00023163"/>
    </source>
</evidence>
<keyword evidence="8" id="KW-1185">Reference proteome</keyword>
<dbReference type="GO" id="GO:0051123">
    <property type="term" value="P:RNA polymerase II preinitiation complex assembly"/>
    <property type="evidence" value="ECO:0007669"/>
    <property type="project" value="TreeGrafter"/>
</dbReference>
<evidence type="ECO:0000256" key="5">
    <source>
        <dbReference type="ARBA" id="ARBA00023242"/>
    </source>
</evidence>
<comment type="similarity">
    <text evidence="2">Belongs to the TAF6 family.</text>
</comment>
<dbReference type="Gene3D" id="1.25.40.770">
    <property type="entry name" value="TAF6, C-terminal HEAT repeat domain"/>
    <property type="match status" value="1"/>
</dbReference>
<keyword evidence="4" id="KW-0804">Transcription</keyword>
<dbReference type="GO" id="GO:0003713">
    <property type="term" value="F:transcription coactivator activity"/>
    <property type="evidence" value="ECO:0007669"/>
    <property type="project" value="TreeGrafter"/>
</dbReference>
<keyword evidence="5" id="KW-0539">Nucleus</keyword>
<dbReference type="InterPro" id="IPR046344">
    <property type="entry name" value="TAF6_C_sf"/>
</dbReference>
<dbReference type="PANTHER" id="PTHR10221">
    <property type="entry name" value="TRANSCRIPTION INITIATION FACTOR TFIID SUBUNIT 6"/>
    <property type="match status" value="1"/>
</dbReference>
<dbReference type="InterPro" id="IPR037796">
    <property type="entry name" value="TAF6"/>
</dbReference>
<name>A0A3P7QKZ8_DIBLA</name>
<evidence type="ECO:0000256" key="2">
    <source>
        <dbReference type="ARBA" id="ARBA00007688"/>
    </source>
</evidence>
<evidence type="ECO:0000259" key="6">
    <source>
        <dbReference type="Pfam" id="PF07571"/>
    </source>
</evidence>
<evidence type="ECO:0000313" key="7">
    <source>
        <dbReference type="EMBL" id="VDN31616.1"/>
    </source>
</evidence>
<evidence type="ECO:0000256" key="3">
    <source>
        <dbReference type="ARBA" id="ARBA00023015"/>
    </source>
</evidence>
<comment type="subcellular location">
    <subcellularLocation>
        <location evidence="1">Nucleus</location>
    </subcellularLocation>
</comment>
<organism evidence="7 8">
    <name type="scientific">Dibothriocephalus latus</name>
    <name type="common">Fish tapeworm</name>
    <name type="synonym">Diphyllobothrium latum</name>
    <dbReference type="NCBI Taxonomy" id="60516"/>
    <lineage>
        <taxon>Eukaryota</taxon>
        <taxon>Metazoa</taxon>
        <taxon>Spiralia</taxon>
        <taxon>Lophotrochozoa</taxon>
        <taxon>Platyhelminthes</taxon>
        <taxon>Cestoda</taxon>
        <taxon>Eucestoda</taxon>
        <taxon>Diphyllobothriidea</taxon>
        <taxon>Diphyllobothriidae</taxon>
        <taxon>Dibothriocephalus</taxon>
    </lineage>
</organism>
<dbReference type="GO" id="GO:0016251">
    <property type="term" value="F:RNA polymerase II general transcription initiation factor activity"/>
    <property type="evidence" value="ECO:0007669"/>
    <property type="project" value="InterPro"/>
</dbReference>
<dbReference type="GO" id="GO:0005669">
    <property type="term" value="C:transcription factor TFIID complex"/>
    <property type="evidence" value="ECO:0007669"/>
    <property type="project" value="InterPro"/>
</dbReference>
<gene>
    <name evidence="7" type="ORF">DILT_LOCUS15790</name>
</gene>
<dbReference type="Proteomes" id="UP000281553">
    <property type="component" value="Unassembled WGS sequence"/>
</dbReference>
<dbReference type="GO" id="GO:0000124">
    <property type="term" value="C:SAGA complex"/>
    <property type="evidence" value="ECO:0007669"/>
    <property type="project" value="InterPro"/>
</dbReference>
<dbReference type="Pfam" id="PF07571">
    <property type="entry name" value="TAF6_C"/>
    <property type="match status" value="1"/>
</dbReference>
<dbReference type="PANTHER" id="PTHR10221:SF9">
    <property type="entry name" value="TRANSCRIPTION INITIATION FACTOR TFIID SUBUNIT 6"/>
    <property type="match status" value="1"/>
</dbReference>
<keyword evidence="3" id="KW-0805">Transcription regulation</keyword>
<protein>
    <recommendedName>
        <fullName evidence="6">TAF6 C-terminal HEAT repeat domain-containing protein</fullName>
    </recommendedName>
</protein>
<proteinExistence type="inferred from homology"/>
<dbReference type="InterPro" id="IPR011442">
    <property type="entry name" value="TAF6_C"/>
</dbReference>
<dbReference type="AlphaFoldDB" id="A0A3P7QKZ8"/>
<dbReference type="EMBL" id="UYRU01081090">
    <property type="protein sequence ID" value="VDN31616.1"/>
    <property type="molecule type" value="Genomic_DNA"/>
</dbReference>
<evidence type="ECO:0000256" key="1">
    <source>
        <dbReference type="ARBA" id="ARBA00004123"/>
    </source>
</evidence>
<dbReference type="OrthoDB" id="361039at2759"/>
<dbReference type="GO" id="GO:0046695">
    <property type="term" value="C:SLIK (SAGA-like) complex"/>
    <property type="evidence" value="ECO:0007669"/>
    <property type="project" value="InterPro"/>
</dbReference>
<reference evidence="7 8" key="1">
    <citation type="submission" date="2018-11" db="EMBL/GenBank/DDBJ databases">
        <authorList>
            <consortium name="Pathogen Informatics"/>
        </authorList>
    </citation>
    <scope>NUCLEOTIDE SEQUENCE [LARGE SCALE GENOMIC DNA]</scope>
</reference>
<sequence length="68" mass="7812">MTLYFRELTEACVGANENRRHEALDNAAQDTGLQPLLPYLVTFIAEGVSCFAPLSYHYSYHYRRSPGW</sequence>
<accession>A0A3P7QKZ8</accession>
<evidence type="ECO:0000313" key="8">
    <source>
        <dbReference type="Proteomes" id="UP000281553"/>
    </source>
</evidence>
<feature type="domain" description="TAF6 C-terminal HEAT repeat" evidence="6">
    <location>
        <begin position="2"/>
        <end position="49"/>
    </location>
</feature>